<dbReference type="Proteomes" id="UP000662814">
    <property type="component" value="Chromosome"/>
</dbReference>
<feature type="transmembrane region" description="Helical" evidence="2">
    <location>
        <begin position="52"/>
        <end position="72"/>
    </location>
</feature>
<evidence type="ECO:0000313" key="4">
    <source>
        <dbReference type="Proteomes" id="UP000662814"/>
    </source>
</evidence>
<feature type="region of interest" description="Disordered" evidence="1">
    <location>
        <begin position="1"/>
        <end position="40"/>
    </location>
</feature>
<reference evidence="3 4" key="1">
    <citation type="submission" date="2020-12" db="EMBL/GenBank/DDBJ databases">
        <title>Microbacterium sp. HY060.</title>
        <authorList>
            <person name="Zhou J."/>
        </authorList>
    </citation>
    <scope>NUCLEOTIDE SEQUENCE [LARGE SCALE GENOMIC DNA]</scope>
    <source>
        <strain evidence="3 4">HY60</strain>
    </source>
</reference>
<protein>
    <submittedName>
        <fullName evidence="3">DUF1206 domain-containing protein</fullName>
    </submittedName>
</protein>
<evidence type="ECO:0000256" key="2">
    <source>
        <dbReference type="SAM" id="Phobius"/>
    </source>
</evidence>
<keyword evidence="4" id="KW-1185">Reference proteome</keyword>
<sequence>MSTSPGAESERPVSDTPAPDRATRDQPAATEPSATSSSHEVAVRRAPKYQTFILIGVVVGLIAAMVLTFAFQRGPDEIDAARGEVYFSPGTVFGFLLLICIPVGIAIFGILAWILDVSARKKTHTVRVDKVNVRVSEPDAEAPPTATSADNEDNL</sequence>
<keyword evidence="2" id="KW-0472">Membrane</keyword>
<organism evidence="3 4">
    <name type="scientific">Paramicrobacterium chengjingii</name>
    <dbReference type="NCBI Taxonomy" id="2769067"/>
    <lineage>
        <taxon>Bacteria</taxon>
        <taxon>Bacillati</taxon>
        <taxon>Actinomycetota</taxon>
        <taxon>Actinomycetes</taxon>
        <taxon>Micrococcales</taxon>
        <taxon>Microbacteriaceae</taxon>
        <taxon>Paramicrobacterium</taxon>
    </lineage>
</organism>
<evidence type="ECO:0000256" key="1">
    <source>
        <dbReference type="SAM" id="MobiDB-lite"/>
    </source>
</evidence>
<feature type="transmembrane region" description="Helical" evidence="2">
    <location>
        <begin position="92"/>
        <end position="115"/>
    </location>
</feature>
<gene>
    <name evidence="3" type="ORF">HCR76_12825</name>
</gene>
<keyword evidence="2" id="KW-1133">Transmembrane helix</keyword>
<proteinExistence type="predicted"/>
<feature type="compositionally biased region" description="Low complexity" evidence="1">
    <location>
        <begin position="27"/>
        <end position="38"/>
    </location>
</feature>
<evidence type="ECO:0000313" key="3">
    <source>
        <dbReference type="EMBL" id="QPZ37696.1"/>
    </source>
</evidence>
<keyword evidence="2" id="KW-0812">Transmembrane</keyword>
<dbReference type="EMBL" id="CP061169">
    <property type="protein sequence ID" value="QPZ37696.1"/>
    <property type="molecule type" value="Genomic_DNA"/>
</dbReference>
<accession>A0ABX6YGX1</accession>
<dbReference type="RefSeq" id="WP_198248054.1">
    <property type="nucleotide sequence ID" value="NZ_CP061169.1"/>
</dbReference>
<name>A0ABX6YGX1_9MICO</name>